<dbReference type="RefSeq" id="WP_133308888.1">
    <property type="nucleotide sequence ID" value="NZ_RKST01000056.1"/>
</dbReference>
<protein>
    <submittedName>
        <fullName evidence="2">Transposase domain-containing protein</fullName>
    </submittedName>
</protein>
<keyword evidence="4" id="KW-1185">Reference proteome</keyword>
<dbReference type="AlphaFoldDB" id="A0A432UZ35"/>
<name>A0A432UZ35_9HYPH</name>
<dbReference type="Proteomes" id="UP000281647">
    <property type="component" value="Unassembled WGS sequence"/>
</dbReference>
<dbReference type="Pfam" id="PF13817">
    <property type="entry name" value="DDE_Tnp_IS66_C"/>
    <property type="match status" value="1"/>
</dbReference>
<accession>A0A432UZ35</accession>
<feature type="non-terminal residue" evidence="2">
    <location>
        <position position="1"/>
    </location>
</feature>
<dbReference type="EMBL" id="RKST01000056">
    <property type="protein sequence ID" value="RUM95249.1"/>
    <property type="molecule type" value="Genomic_DNA"/>
</dbReference>
<organism evidence="2 4">
    <name type="scientific">Borborobacter arsenicus</name>
    <dbReference type="NCBI Taxonomy" id="1851146"/>
    <lineage>
        <taxon>Bacteria</taxon>
        <taxon>Pseudomonadati</taxon>
        <taxon>Pseudomonadota</taxon>
        <taxon>Alphaproteobacteria</taxon>
        <taxon>Hyphomicrobiales</taxon>
        <taxon>Phyllobacteriaceae</taxon>
        <taxon>Borborobacter</taxon>
    </lineage>
</organism>
<dbReference type="OrthoDB" id="9800877at2"/>
<feature type="domain" description="Transposase IS66 C-terminal" evidence="1">
    <location>
        <begin position="1"/>
        <end position="27"/>
    </location>
</feature>
<proteinExistence type="predicted"/>
<evidence type="ECO:0000313" key="2">
    <source>
        <dbReference type="EMBL" id="RUM95151.1"/>
    </source>
</evidence>
<gene>
    <name evidence="3" type="ORF">EET67_24270</name>
    <name evidence="2" type="ORF">EET67_24920</name>
</gene>
<evidence type="ECO:0000313" key="4">
    <source>
        <dbReference type="Proteomes" id="UP000281647"/>
    </source>
</evidence>
<comment type="caution">
    <text evidence="2">The sequence shown here is derived from an EMBL/GenBank/DDBJ whole genome shotgun (WGS) entry which is preliminary data.</text>
</comment>
<reference evidence="2 4" key="1">
    <citation type="submission" date="2018-11" db="EMBL/GenBank/DDBJ databases">
        <title>Pseudaminobacter arsenicus sp. nov., an arsenic-resistant bacterium isolated from arsenic-rich aquifers.</title>
        <authorList>
            <person name="Mu Y."/>
        </authorList>
    </citation>
    <scope>NUCLEOTIDE SEQUENCE [LARGE SCALE GENOMIC DNA]</scope>
    <source>
        <strain evidence="2 4">CB3</strain>
    </source>
</reference>
<dbReference type="EMBL" id="RKST01000069">
    <property type="protein sequence ID" value="RUM95151.1"/>
    <property type="molecule type" value="Genomic_DNA"/>
</dbReference>
<evidence type="ECO:0000259" key="1">
    <source>
        <dbReference type="Pfam" id="PF13817"/>
    </source>
</evidence>
<dbReference type="InterPro" id="IPR039552">
    <property type="entry name" value="IS66_C"/>
</dbReference>
<evidence type="ECO:0000313" key="3">
    <source>
        <dbReference type="EMBL" id="RUM95249.1"/>
    </source>
</evidence>
<sequence>PHAWLAQTLERIAQGWPISRIDDLMPWNFKA</sequence>